<evidence type="ECO:0000313" key="3">
    <source>
        <dbReference type="EMBL" id="THU90978.1"/>
    </source>
</evidence>
<feature type="compositionally biased region" description="Basic and acidic residues" evidence="1">
    <location>
        <begin position="274"/>
        <end position="291"/>
    </location>
</feature>
<dbReference type="PANTHER" id="PTHR33840:SF2">
    <property type="entry name" value="TLE1 PHOSPHOLIPASE DOMAIN-CONTAINING PROTEIN"/>
    <property type="match status" value="1"/>
</dbReference>
<gene>
    <name evidence="3" type="ORF">K435DRAFT_759709</name>
</gene>
<dbReference type="InterPro" id="IPR018712">
    <property type="entry name" value="Tle1-like_cat"/>
</dbReference>
<dbReference type="EMBL" id="ML179319">
    <property type="protein sequence ID" value="THU90978.1"/>
    <property type="molecule type" value="Genomic_DNA"/>
</dbReference>
<dbReference type="AlphaFoldDB" id="A0A4S8LQ69"/>
<name>A0A4S8LQ69_DENBC</name>
<dbReference type="PANTHER" id="PTHR33840">
    <property type="match status" value="1"/>
</dbReference>
<evidence type="ECO:0000259" key="2">
    <source>
        <dbReference type="Pfam" id="PF09994"/>
    </source>
</evidence>
<accession>A0A4S8LQ69</accession>
<feature type="domain" description="T6SS Phospholipase effector Tle1-like catalytic" evidence="2">
    <location>
        <begin position="14"/>
        <end position="356"/>
    </location>
</feature>
<organism evidence="3 4">
    <name type="scientific">Dendrothele bispora (strain CBS 962.96)</name>
    <dbReference type="NCBI Taxonomy" id="1314807"/>
    <lineage>
        <taxon>Eukaryota</taxon>
        <taxon>Fungi</taxon>
        <taxon>Dikarya</taxon>
        <taxon>Basidiomycota</taxon>
        <taxon>Agaricomycotina</taxon>
        <taxon>Agaricomycetes</taxon>
        <taxon>Agaricomycetidae</taxon>
        <taxon>Agaricales</taxon>
        <taxon>Agaricales incertae sedis</taxon>
        <taxon>Dendrothele</taxon>
    </lineage>
</organism>
<keyword evidence="4" id="KW-1185">Reference proteome</keyword>
<proteinExistence type="predicted"/>
<feature type="region of interest" description="Disordered" evidence="1">
    <location>
        <begin position="235"/>
        <end position="316"/>
    </location>
</feature>
<dbReference type="Proteomes" id="UP000297245">
    <property type="component" value="Unassembled WGS sequence"/>
</dbReference>
<protein>
    <recommendedName>
        <fullName evidence="2">T6SS Phospholipase effector Tle1-like catalytic domain-containing protein</fullName>
    </recommendedName>
</protein>
<sequence>MSTDTDYSPKPRIHVLCFDGTSNEYNTENTNVVKFFSLLKKDNFGEQLCYYQAGIGTFFAPGVVSPLFEWCAKVLDEAVAWYLNAHVMDGYKFLMQNYCVGDKICLFGFSRGAYTARALAGMLYKVGLLPRDNEEQIPFAYKLYTREDDEGIKLSAGYKQTFCQDVKIEFLGVWDTVASVGVLMSKSLPFTMNNTSIKTFRHALSLDEHRARFKPNLWHRDPPESDVRAAALAAKANGAPTVKPLDPSEPKKRKRLIQSIERKMRLGRRSSASRRSEEKQPMTAEANRDQEASSSSSDSGAEDPAQPQPLPAPSPQETDVLEVWFAGCHSDVGGGNVSNDTKQSLANIPLRWMVQQVMLSQCGIQFDTAALTRLNIPLWVGPSPATGTSMFSEEPKPIPSSSEDSGSEADKEVRTSNGQVVKEKVVLSGKENTPAPTTPPSLDQLDATMPLHDALVSQKLWWILEVLPLKYQWQDAEGKWQSSWAWNLGRGRAIVIAKPKFHKTVQDRMNDSSLNYQPKARWDKNTQVPVYVE</sequence>
<evidence type="ECO:0000256" key="1">
    <source>
        <dbReference type="SAM" id="MobiDB-lite"/>
    </source>
</evidence>
<evidence type="ECO:0000313" key="4">
    <source>
        <dbReference type="Proteomes" id="UP000297245"/>
    </source>
</evidence>
<dbReference type="OrthoDB" id="3162439at2759"/>
<reference evidence="3 4" key="1">
    <citation type="journal article" date="2019" name="Nat. Ecol. Evol.">
        <title>Megaphylogeny resolves global patterns of mushroom evolution.</title>
        <authorList>
            <person name="Varga T."/>
            <person name="Krizsan K."/>
            <person name="Foldi C."/>
            <person name="Dima B."/>
            <person name="Sanchez-Garcia M."/>
            <person name="Sanchez-Ramirez S."/>
            <person name="Szollosi G.J."/>
            <person name="Szarkandi J.G."/>
            <person name="Papp V."/>
            <person name="Albert L."/>
            <person name="Andreopoulos W."/>
            <person name="Angelini C."/>
            <person name="Antonin V."/>
            <person name="Barry K.W."/>
            <person name="Bougher N.L."/>
            <person name="Buchanan P."/>
            <person name="Buyck B."/>
            <person name="Bense V."/>
            <person name="Catcheside P."/>
            <person name="Chovatia M."/>
            <person name="Cooper J."/>
            <person name="Damon W."/>
            <person name="Desjardin D."/>
            <person name="Finy P."/>
            <person name="Geml J."/>
            <person name="Haridas S."/>
            <person name="Hughes K."/>
            <person name="Justo A."/>
            <person name="Karasinski D."/>
            <person name="Kautmanova I."/>
            <person name="Kiss B."/>
            <person name="Kocsube S."/>
            <person name="Kotiranta H."/>
            <person name="LaButti K.M."/>
            <person name="Lechner B.E."/>
            <person name="Liimatainen K."/>
            <person name="Lipzen A."/>
            <person name="Lukacs Z."/>
            <person name="Mihaltcheva S."/>
            <person name="Morgado L.N."/>
            <person name="Niskanen T."/>
            <person name="Noordeloos M.E."/>
            <person name="Ohm R.A."/>
            <person name="Ortiz-Santana B."/>
            <person name="Ovrebo C."/>
            <person name="Racz N."/>
            <person name="Riley R."/>
            <person name="Savchenko A."/>
            <person name="Shiryaev A."/>
            <person name="Soop K."/>
            <person name="Spirin V."/>
            <person name="Szebenyi C."/>
            <person name="Tomsovsky M."/>
            <person name="Tulloss R.E."/>
            <person name="Uehling J."/>
            <person name="Grigoriev I.V."/>
            <person name="Vagvolgyi C."/>
            <person name="Papp T."/>
            <person name="Martin F.M."/>
            <person name="Miettinen O."/>
            <person name="Hibbett D.S."/>
            <person name="Nagy L.G."/>
        </authorList>
    </citation>
    <scope>NUCLEOTIDE SEQUENCE [LARGE SCALE GENOMIC DNA]</scope>
    <source>
        <strain evidence="3 4">CBS 962.96</strain>
    </source>
</reference>
<dbReference type="Pfam" id="PF09994">
    <property type="entry name" value="T6SS_Tle1-like_cat"/>
    <property type="match status" value="1"/>
</dbReference>
<feature type="region of interest" description="Disordered" evidence="1">
    <location>
        <begin position="387"/>
        <end position="443"/>
    </location>
</feature>